<feature type="domain" description="Amidohydrolase-related" evidence="1">
    <location>
        <begin position="50"/>
        <end position="379"/>
    </location>
</feature>
<dbReference type="Proteomes" id="UP000464754">
    <property type="component" value="Chromosome"/>
</dbReference>
<dbReference type="AlphaFoldDB" id="A0A6N4TDU1"/>
<keyword evidence="3" id="KW-1185">Reference proteome</keyword>
<dbReference type="InterPro" id="IPR032466">
    <property type="entry name" value="Metal_Hydrolase"/>
</dbReference>
<dbReference type="RefSeq" id="WP_163051184.1">
    <property type="nucleotide sequence ID" value="NZ_AP019695.1"/>
</dbReference>
<proteinExistence type="predicted"/>
<dbReference type="GO" id="GO:0016810">
    <property type="term" value="F:hydrolase activity, acting on carbon-nitrogen (but not peptide) bonds"/>
    <property type="evidence" value="ECO:0007669"/>
    <property type="project" value="InterPro"/>
</dbReference>
<organism evidence="2 3">
    <name type="scientific">Amedibacterium intestinale</name>
    <dbReference type="NCBI Taxonomy" id="2583452"/>
    <lineage>
        <taxon>Bacteria</taxon>
        <taxon>Bacillati</taxon>
        <taxon>Bacillota</taxon>
        <taxon>Erysipelotrichia</taxon>
        <taxon>Erysipelotrichales</taxon>
        <taxon>Erysipelotrichaceae</taxon>
        <taxon>Amedibacterium</taxon>
    </lineage>
</organism>
<evidence type="ECO:0000313" key="3">
    <source>
        <dbReference type="Proteomes" id="UP000464754"/>
    </source>
</evidence>
<dbReference type="Gene3D" id="3.20.20.140">
    <property type="entry name" value="Metal-dependent hydrolases"/>
    <property type="match status" value="1"/>
</dbReference>
<dbReference type="InterPro" id="IPR011059">
    <property type="entry name" value="Metal-dep_hydrolase_composite"/>
</dbReference>
<dbReference type="SUPFAM" id="SSF51556">
    <property type="entry name" value="Metallo-dependent hydrolases"/>
    <property type="match status" value="1"/>
</dbReference>
<gene>
    <name evidence="2" type="ORF">Aargi30884_00030</name>
</gene>
<dbReference type="PANTHER" id="PTHR43135">
    <property type="entry name" value="ALPHA-D-RIBOSE 1-METHYLPHOSPHONATE 5-TRIPHOSPHATE DIPHOSPHATASE"/>
    <property type="match status" value="1"/>
</dbReference>
<dbReference type="KEGG" id="aarg:Aargi30884_00030"/>
<dbReference type="Pfam" id="PF01979">
    <property type="entry name" value="Amidohydro_1"/>
    <property type="match status" value="1"/>
</dbReference>
<protein>
    <submittedName>
        <fullName evidence="2">Amidohydrolase</fullName>
    </submittedName>
</protein>
<evidence type="ECO:0000313" key="2">
    <source>
        <dbReference type="EMBL" id="BBK21100.1"/>
    </source>
</evidence>
<dbReference type="PANTHER" id="PTHR43135:SF3">
    <property type="entry name" value="ALPHA-D-RIBOSE 1-METHYLPHOSPHONATE 5-TRIPHOSPHATE DIPHOSPHATASE"/>
    <property type="match status" value="1"/>
</dbReference>
<dbReference type="EMBL" id="AP019695">
    <property type="protein sequence ID" value="BBK21100.1"/>
    <property type="molecule type" value="Genomic_DNA"/>
</dbReference>
<keyword evidence="2" id="KW-0378">Hydrolase</keyword>
<sequence>MLIKNGKIYTMENREIFIGDIRILDGHISEIGAHLEQLEDEDVLDATNKYVYPGLVEAHCHLGMEESSIRMEGNDVNESSDPVTPHVRAIDGCNPMDETIRHACEAGVTTVAAGPGSANVIGGTFMVYKTYGNCIDDMVIKNPVAMKCAFGENPKRVYQESKIKTRMNIAALLRETLYKTKEYMEKKESARRNAGNTPAYDMRLEAMIPVLKKEIPLKCHAHRADDILTIIRIAKEFDIDVTLDHCTDGEVIKEKIKESGYPAIVGPALTHKSKFELANKSFTTPKTLMDEGVLVAITTDSPVIPQEYLSLCAGLAMKAGMEEIEALEAITINPAKILGLDNRLGSLKAGKDADIVICDGSILDSLTKVDYTIINGKVVYKG</sequence>
<name>A0A6N4TDU1_9FIRM</name>
<dbReference type="SUPFAM" id="SSF51338">
    <property type="entry name" value="Composite domain of metallo-dependent hydrolases"/>
    <property type="match status" value="1"/>
</dbReference>
<dbReference type="Gene3D" id="2.30.40.10">
    <property type="entry name" value="Urease, subunit C, domain 1"/>
    <property type="match status" value="1"/>
</dbReference>
<evidence type="ECO:0000259" key="1">
    <source>
        <dbReference type="Pfam" id="PF01979"/>
    </source>
</evidence>
<dbReference type="InterPro" id="IPR006680">
    <property type="entry name" value="Amidohydro-rel"/>
</dbReference>
<dbReference type="InterPro" id="IPR051781">
    <property type="entry name" value="Metallo-dep_Hydrolase"/>
</dbReference>
<reference evidence="3" key="1">
    <citation type="submission" date="2019-05" db="EMBL/GenBank/DDBJ databases">
        <title>Complete genome sequencing of Absiella argi strain JCM 30884.</title>
        <authorList>
            <person name="Sakamoto M."/>
            <person name="Murakami T."/>
            <person name="Mori H."/>
        </authorList>
    </citation>
    <scope>NUCLEOTIDE SEQUENCE [LARGE SCALE GENOMIC DNA]</scope>
    <source>
        <strain evidence="3">JCM 30884</strain>
    </source>
</reference>
<accession>A0A6N4TDU1</accession>
<dbReference type="CDD" id="cd01309">
    <property type="entry name" value="Met_dep_hydrolase_C"/>
    <property type="match status" value="1"/>
</dbReference>